<keyword evidence="3 9" id="KW-0028">Amino-acid biosynthesis</keyword>
<accession>A0A832IDY9</accession>
<comment type="similarity">
    <text evidence="9">Belongs to the acetylglutamate kinase family. ArgB subfamily.</text>
</comment>
<evidence type="ECO:0000256" key="2">
    <source>
        <dbReference type="ARBA" id="ARBA00022571"/>
    </source>
</evidence>
<dbReference type="EC" id="2.7.2.8" evidence="9"/>
<feature type="binding site" evidence="9">
    <location>
        <position position="177"/>
    </location>
    <ligand>
        <name>substrate</name>
    </ligand>
</feature>
<feature type="site" description="Transition state stabilizer" evidence="9">
    <location>
        <position position="27"/>
    </location>
</feature>
<reference evidence="11" key="1">
    <citation type="journal article" date="2020" name="mSystems">
        <title>Genome- and Community-Level Interaction Insights into Carbon Utilization and Element Cycling Functions of Hydrothermarchaeota in Hydrothermal Sediment.</title>
        <authorList>
            <person name="Zhou Z."/>
            <person name="Liu Y."/>
            <person name="Xu W."/>
            <person name="Pan J."/>
            <person name="Luo Z.H."/>
            <person name="Li M."/>
        </authorList>
    </citation>
    <scope>NUCLEOTIDE SEQUENCE [LARGE SCALE GENOMIC DNA]</scope>
    <source>
        <strain evidence="11">SpSt-86</strain>
    </source>
</reference>
<gene>
    <name evidence="9 11" type="primary">argB</name>
    <name evidence="11" type="ORF">ENW55_02670</name>
</gene>
<dbReference type="EMBL" id="DTKQ01000024">
    <property type="protein sequence ID" value="HGZ78871.1"/>
    <property type="molecule type" value="Genomic_DNA"/>
</dbReference>
<dbReference type="Gene3D" id="3.40.1160.10">
    <property type="entry name" value="Acetylglutamate kinase-like"/>
    <property type="match status" value="1"/>
</dbReference>
<dbReference type="GO" id="GO:0042450">
    <property type="term" value="P:L-arginine biosynthetic process via ornithine"/>
    <property type="evidence" value="ECO:0007669"/>
    <property type="project" value="UniProtKB-UniRule"/>
</dbReference>
<dbReference type="UniPathway" id="UPA00068">
    <property type="reaction ID" value="UER00107"/>
</dbReference>
<evidence type="ECO:0000256" key="8">
    <source>
        <dbReference type="ARBA" id="ARBA00048141"/>
    </source>
</evidence>
<dbReference type="PANTHER" id="PTHR23342:SF0">
    <property type="entry name" value="N-ACETYLGLUTAMATE SYNTHASE, MITOCHONDRIAL"/>
    <property type="match status" value="1"/>
</dbReference>
<dbReference type="FunFam" id="3.40.1160.10:FF:000004">
    <property type="entry name" value="Acetylglutamate kinase"/>
    <property type="match status" value="1"/>
</dbReference>
<evidence type="ECO:0000259" key="10">
    <source>
        <dbReference type="Pfam" id="PF00696"/>
    </source>
</evidence>
<dbReference type="InterPro" id="IPR004662">
    <property type="entry name" value="AcgluKinase_fam"/>
</dbReference>
<dbReference type="PANTHER" id="PTHR23342">
    <property type="entry name" value="N-ACETYLGLUTAMATE SYNTHASE"/>
    <property type="match status" value="1"/>
</dbReference>
<evidence type="ECO:0000256" key="5">
    <source>
        <dbReference type="ARBA" id="ARBA00022741"/>
    </source>
</evidence>
<dbReference type="InterPro" id="IPR001048">
    <property type="entry name" value="Asp/Glu/Uridylate_kinase"/>
</dbReference>
<dbReference type="SUPFAM" id="SSF53633">
    <property type="entry name" value="Carbamate kinase-like"/>
    <property type="match status" value="1"/>
</dbReference>
<protein>
    <recommendedName>
        <fullName evidence="9">Acetylglutamate kinase</fullName>
        <ecNumber evidence="9">2.7.2.8</ecNumber>
    </recommendedName>
    <alternativeName>
        <fullName evidence="9">N-acetyl-L-glutamate 5-phosphotransferase</fullName>
    </alternativeName>
    <alternativeName>
        <fullName evidence="9">NAG kinase</fullName>
        <shortName evidence="9">NAGK</shortName>
    </alternativeName>
</protein>
<feature type="binding site" evidence="9">
    <location>
        <begin position="62"/>
        <end position="63"/>
    </location>
    <ligand>
        <name>substrate</name>
    </ligand>
</feature>
<evidence type="ECO:0000256" key="7">
    <source>
        <dbReference type="ARBA" id="ARBA00022840"/>
    </source>
</evidence>
<dbReference type="GO" id="GO:0005737">
    <property type="term" value="C:cytoplasm"/>
    <property type="evidence" value="ECO:0007669"/>
    <property type="project" value="UniProtKB-SubCell"/>
</dbReference>
<evidence type="ECO:0000256" key="9">
    <source>
        <dbReference type="HAMAP-Rule" id="MF_00082"/>
    </source>
</evidence>
<organism evidence="11">
    <name type="scientific">Pseudothermotoga hypogea</name>
    <dbReference type="NCBI Taxonomy" id="57487"/>
    <lineage>
        <taxon>Bacteria</taxon>
        <taxon>Thermotogati</taxon>
        <taxon>Thermotogota</taxon>
        <taxon>Thermotogae</taxon>
        <taxon>Thermotogales</taxon>
        <taxon>Thermotogaceae</taxon>
        <taxon>Pseudothermotoga</taxon>
    </lineage>
</organism>
<evidence type="ECO:0000256" key="3">
    <source>
        <dbReference type="ARBA" id="ARBA00022605"/>
    </source>
</evidence>
<evidence type="ECO:0000313" key="11">
    <source>
        <dbReference type="EMBL" id="HGZ78871.1"/>
    </source>
</evidence>
<feature type="domain" description="Aspartate/glutamate/uridylate kinase" evidence="10">
    <location>
        <begin position="22"/>
        <end position="255"/>
    </location>
</feature>
<dbReference type="Pfam" id="PF00696">
    <property type="entry name" value="AA_kinase"/>
    <property type="match status" value="1"/>
</dbReference>
<dbReference type="PIRSF" id="PIRSF000728">
    <property type="entry name" value="NAGK"/>
    <property type="match status" value="1"/>
</dbReference>
<sequence>MGQDIVNNLFELLLHIKQLKNKVLLVKVGGNVLANQISKDFFAKSIAFLNCVGIKTLIVHGGGPEITALMEKLGMKPTFKNGYRVTDEKTMEVVEMVLNKMNKDLVATLNFHGAMAIGICGKDVNFLIAEKDTQHGDIGYVGRVKRVNKDLVNWLFEAGYVPVIAPIGVGEDGTTYNLNADVAAAQIAVALKVEMIIFMSDVDGVVKDGQLVSHLDVEEALKLIQEGVVKAGMVPKLSCAVEAVKNGVKRARIINGNDPTSLLATLFTSQPIGTTITNR</sequence>
<comment type="subcellular location">
    <subcellularLocation>
        <location evidence="9">Cytoplasm</location>
    </subcellularLocation>
</comment>
<keyword evidence="2 9" id="KW-0055">Arginine biosynthesis</keyword>
<comment type="function">
    <text evidence="9">Catalyzes the ATP-dependent phosphorylation of N-acetyl-L-glutamate.</text>
</comment>
<evidence type="ECO:0000256" key="6">
    <source>
        <dbReference type="ARBA" id="ARBA00022777"/>
    </source>
</evidence>
<comment type="catalytic activity">
    <reaction evidence="8 9">
        <text>N-acetyl-L-glutamate + ATP = N-acetyl-L-glutamyl 5-phosphate + ADP</text>
        <dbReference type="Rhea" id="RHEA:14629"/>
        <dbReference type="ChEBI" id="CHEBI:30616"/>
        <dbReference type="ChEBI" id="CHEBI:44337"/>
        <dbReference type="ChEBI" id="CHEBI:57936"/>
        <dbReference type="ChEBI" id="CHEBI:456216"/>
        <dbReference type="EC" id="2.7.2.8"/>
    </reaction>
</comment>
<keyword evidence="7 9" id="KW-0067">ATP-binding</keyword>
<evidence type="ECO:0000256" key="1">
    <source>
        <dbReference type="ARBA" id="ARBA00004828"/>
    </source>
</evidence>
<feature type="binding site" evidence="9">
    <location>
        <position position="84"/>
    </location>
    <ligand>
        <name>substrate</name>
    </ligand>
</feature>
<keyword evidence="5 9" id="KW-0547">Nucleotide-binding</keyword>
<keyword evidence="4 9" id="KW-0808">Transferase</keyword>
<dbReference type="GO" id="GO:0005524">
    <property type="term" value="F:ATP binding"/>
    <property type="evidence" value="ECO:0007669"/>
    <property type="project" value="UniProtKB-UniRule"/>
</dbReference>
<dbReference type="GO" id="GO:0003991">
    <property type="term" value="F:acetylglutamate kinase activity"/>
    <property type="evidence" value="ECO:0007669"/>
    <property type="project" value="UniProtKB-UniRule"/>
</dbReference>
<dbReference type="InterPro" id="IPR037528">
    <property type="entry name" value="ArgB"/>
</dbReference>
<evidence type="ECO:0000256" key="4">
    <source>
        <dbReference type="ARBA" id="ARBA00022679"/>
    </source>
</evidence>
<dbReference type="NCBIfam" id="TIGR00761">
    <property type="entry name" value="argB"/>
    <property type="match status" value="1"/>
</dbReference>
<comment type="pathway">
    <text evidence="1 9">Amino-acid biosynthesis; L-arginine biosynthesis; N(2)-acetyl-L-ornithine from L-glutamate: step 2/4.</text>
</comment>
<comment type="caution">
    <text evidence="11">The sequence shown here is derived from an EMBL/GenBank/DDBJ whole genome shotgun (WGS) entry which is preliminary data.</text>
</comment>
<keyword evidence="6 9" id="KW-0418">Kinase</keyword>
<dbReference type="AlphaFoldDB" id="A0A832IDY9"/>
<proteinExistence type="inferred from homology"/>
<feature type="site" description="Transition state stabilizer" evidence="9">
    <location>
        <position position="236"/>
    </location>
</feature>
<keyword evidence="9" id="KW-0963">Cytoplasm</keyword>
<dbReference type="HAMAP" id="MF_00082">
    <property type="entry name" value="ArgB"/>
    <property type="match status" value="1"/>
</dbReference>
<name>A0A832IDY9_9THEM</name>
<dbReference type="InterPro" id="IPR036393">
    <property type="entry name" value="AceGlu_kinase-like_sf"/>
</dbReference>